<dbReference type="RefSeq" id="WP_184254038.1">
    <property type="nucleotide sequence ID" value="NZ_JACHIH010000002.1"/>
</dbReference>
<feature type="transmembrane region" description="Helical" evidence="1">
    <location>
        <begin position="56"/>
        <end position="73"/>
    </location>
</feature>
<sequence>MDYLSAIASLLVVLVLGVGSIFIGYLALSEMKLPGVPSWKRPTLPTFTAEQVRNQLMLATVLIGAIVVVVAALNNRSLQGAQGEPGAPGPQGPAGVSATALRTVVSTSCAKDGCPLACEPTETLVTALCVNGTGTRLTDTLLVENGQLKAKCGGGSSRIILTCAPK</sequence>
<accession>A0A7W8DXJ6</accession>
<comment type="caution">
    <text evidence="2">The sequence shown here is derived from an EMBL/GenBank/DDBJ whole genome shotgun (WGS) entry which is preliminary data.</text>
</comment>
<keyword evidence="1" id="KW-0472">Membrane</keyword>
<proteinExistence type="predicted"/>
<dbReference type="Proteomes" id="UP000542353">
    <property type="component" value="Unassembled WGS sequence"/>
</dbReference>
<gene>
    <name evidence="2" type="ORF">HNR60_000547</name>
</gene>
<keyword evidence="1" id="KW-0812">Transmembrane</keyword>
<keyword evidence="3" id="KW-1185">Reference proteome</keyword>
<organism evidence="2 3">
    <name type="scientific">Rhodopseudomonas rhenobacensis</name>
    <dbReference type="NCBI Taxonomy" id="87461"/>
    <lineage>
        <taxon>Bacteria</taxon>
        <taxon>Pseudomonadati</taxon>
        <taxon>Pseudomonadota</taxon>
        <taxon>Alphaproteobacteria</taxon>
        <taxon>Hyphomicrobiales</taxon>
        <taxon>Nitrobacteraceae</taxon>
        <taxon>Rhodopseudomonas</taxon>
    </lineage>
</organism>
<name>A0A7W8DXJ6_9BRAD</name>
<dbReference type="Gene3D" id="1.20.5.320">
    <property type="entry name" value="6-Phosphogluconate Dehydrogenase, domain 3"/>
    <property type="match status" value="1"/>
</dbReference>
<evidence type="ECO:0000313" key="3">
    <source>
        <dbReference type="Proteomes" id="UP000542353"/>
    </source>
</evidence>
<evidence type="ECO:0000313" key="2">
    <source>
        <dbReference type="EMBL" id="MBB5045812.1"/>
    </source>
</evidence>
<keyword evidence="1" id="KW-1133">Transmembrane helix</keyword>
<reference evidence="2 3" key="1">
    <citation type="submission" date="2020-08" db="EMBL/GenBank/DDBJ databases">
        <title>Genomic Encyclopedia of Type Strains, Phase IV (KMG-IV): sequencing the most valuable type-strain genomes for metagenomic binning, comparative biology and taxonomic classification.</title>
        <authorList>
            <person name="Goeker M."/>
        </authorList>
    </citation>
    <scope>NUCLEOTIDE SEQUENCE [LARGE SCALE GENOMIC DNA]</scope>
    <source>
        <strain evidence="2 3">DSM 12706</strain>
    </source>
</reference>
<protein>
    <submittedName>
        <fullName evidence="2">Uncharacterized protein</fullName>
    </submittedName>
</protein>
<dbReference type="AlphaFoldDB" id="A0A7W8DXJ6"/>
<dbReference type="EMBL" id="JACHIH010000002">
    <property type="protein sequence ID" value="MBB5045812.1"/>
    <property type="molecule type" value="Genomic_DNA"/>
</dbReference>
<feature type="transmembrane region" description="Helical" evidence="1">
    <location>
        <begin position="6"/>
        <end position="28"/>
    </location>
</feature>
<evidence type="ECO:0000256" key="1">
    <source>
        <dbReference type="SAM" id="Phobius"/>
    </source>
</evidence>